<dbReference type="AlphaFoldDB" id="A0A7W4K7T5"/>
<dbReference type="EMBL" id="JABEQM010000007">
    <property type="protein sequence ID" value="MBB2201888.1"/>
    <property type="molecule type" value="Genomic_DNA"/>
</dbReference>
<evidence type="ECO:0000313" key="2">
    <source>
        <dbReference type="Proteomes" id="UP000578030"/>
    </source>
</evidence>
<reference evidence="1 2" key="1">
    <citation type="submission" date="2020-04" db="EMBL/GenBank/DDBJ databases">
        <title>Description of novel Gluconacetobacter.</title>
        <authorList>
            <person name="Sombolestani A."/>
        </authorList>
    </citation>
    <scope>NUCLEOTIDE SEQUENCE [LARGE SCALE GENOMIC DNA]</scope>
    <source>
        <strain evidence="1 2">LMG 27802</strain>
    </source>
</reference>
<sequence>MVLRMRAALFARLARPWGLACVACLVMAIVARAGAVTPPFGPTEAARTLTARTLARQIQQDGPQKVVQTLTQDKEWPRVHRAVATGWQNWIVLVPDLMPATDPATARSLQNALRQALPRNPRAVLAALDPKNGTLRGGRTICTPAGMPASWRRRSIRAVEALHDIHLTDQSADCLDALNGKTGS</sequence>
<gene>
    <name evidence="1" type="ORF">HLH28_09920</name>
</gene>
<keyword evidence="2" id="KW-1185">Reference proteome</keyword>
<accession>A0A7W4K7T5</accession>
<proteinExistence type="predicted"/>
<name>A0A7W4K7T5_9PROT</name>
<organism evidence="1 2">
    <name type="scientific">Gluconacetobacter tumulisoli</name>
    <dbReference type="NCBI Taxonomy" id="1286189"/>
    <lineage>
        <taxon>Bacteria</taxon>
        <taxon>Pseudomonadati</taxon>
        <taxon>Pseudomonadota</taxon>
        <taxon>Alphaproteobacteria</taxon>
        <taxon>Acetobacterales</taxon>
        <taxon>Acetobacteraceae</taxon>
        <taxon>Gluconacetobacter</taxon>
    </lineage>
</organism>
<comment type="caution">
    <text evidence="1">The sequence shown here is derived from an EMBL/GenBank/DDBJ whole genome shotgun (WGS) entry which is preliminary data.</text>
</comment>
<protein>
    <submittedName>
        <fullName evidence="1">Uncharacterized protein</fullName>
    </submittedName>
</protein>
<dbReference type="Proteomes" id="UP000578030">
    <property type="component" value="Unassembled WGS sequence"/>
</dbReference>
<evidence type="ECO:0000313" key="1">
    <source>
        <dbReference type="EMBL" id="MBB2201888.1"/>
    </source>
</evidence>